<dbReference type="InterPro" id="IPR012938">
    <property type="entry name" value="Glc/Sorbosone_DH"/>
</dbReference>
<dbReference type="SUPFAM" id="SSF49478">
    <property type="entry name" value="Cna protein B-type domain"/>
    <property type="match status" value="1"/>
</dbReference>
<gene>
    <name evidence="2" type="ORF">IW245_004312</name>
</gene>
<dbReference type="InterPro" id="IPR000601">
    <property type="entry name" value="PKD_dom"/>
</dbReference>
<dbReference type="Proteomes" id="UP000622552">
    <property type="component" value="Unassembled WGS sequence"/>
</dbReference>
<dbReference type="AlphaFoldDB" id="A0A8J7GTK6"/>
<dbReference type="InterPro" id="IPR011041">
    <property type="entry name" value="Quinoprot_gluc/sorb_DH_b-prop"/>
</dbReference>
<dbReference type="InterPro" id="IPR035986">
    <property type="entry name" value="PKD_dom_sf"/>
</dbReference>
<feature type="domain" description="PKD" evidence="1">
    <location>
        <begin position="467"/>
        <end position="551"/>
    </location>
</feature>
<proteinExistence type="predicted"/>
<dbReference type="GO" id="GO:0005975">
    <property type="term" value="P:carbohydrate metabolic process"/>
    <property type="evidence" value="ECO:0007669"/>
    <property type="project" value="UniProtKB-ARBA"/>
</dbReference>
<dbReference type="Pfam" id="PF07995">
    <property type="entry name" value="GSDH"/>
    <property type="match status" value="2"/>
</dbReference>
<evidence type="ECO:0000313" key="2">
    <source>
        <dbReference type="EMBL" id="MBG6138118.1"/>
    </source>
</evidence>
<evidence type="ECO:0000259" key="1">
    <source>
        <dbReference type="PROSITE" id="PS50093"/>
    </source>
</evidence>
<dbReference type="PANTHER" id="PTHR19328">
    <property type="entry name" value="HEDGEHOG-INTERACTING PROTEIN"/>
    <property type="match status" value="1"/>
</dbReference>
<dbReference type="InterPro" id="IPR022409">
    <property type="entry name" value="PKD/Chitinase_dom"/>
</dbReference>
<evidence type="ECO:0000313" key="3">
    <source>
        <dbReference type="Proteomes" id="UP000622552"/>
    </source>
</evidence>
<dbReference type="Gene3D" id="2.120.10.30">
    <property type="entry name" value="TolB, C-terminal domain"/>
    <property type="match status" value="1"/>
</dbReference>
<dbReference type="SMART" id="SM00089">
    <property type="entry name" value="PKD"/>
    <property type="match status" value="1"/>
</dbReference>
<dbReference type="CDD" id="cd00146">
    <property type="entry name" value="PKD"/>
    <property type="match status" value="1"/>
</dbReference>
<dbReference type="RefSeq" id="WP_233473046.1">
    <property type="nucleotide sequence ID" value="NZ_BONS01000017.1"/>
</dbReference>
<dbReference type="Pfam" id="PF13620">
    <property type="entry name" value="CarboxypepD_reg"/>
    <property type="match status" value="1"/>
</dbReference>
<dbReference type="Gene3D" id="2.60.40.10">
    <property type="entry name" value="Immunoglobulins"/>
    <property type="match status" value="1"/>
</dbReference>
<dbReference type="InterPro" id="IPR011042">
    <property type="entry name" value="6-blade_b-propeller_TolB-like"/>
</dbReference>
<sequence>MIGVPVGAEPGQAATLPSGFQEQVVLSGLNKPTNIVFSPDGRIFVAEKGGVIKVFDSLADTTPDVFADLSTNVHDYTDRGLLGLAVPPNFPTNPYVYVLYSFDAAIGGTAPRWGDGCPNPPGTQDGCVISGRLSRLQASGNHMVGNEQVLLNDWCQQFFTHSVGSVEFGPDGALYVSGGDGASPTWADWGQAGYPAVNPCDDPPGGVGGVQTAPTAEGGALRSQSVRAVDRTHTPLGGTIIRIDPNTAQPLNDNPWYASGQDANTKRIVAYGLRNPYRLTFRPGTSEIWVGDVGWRTWEEINRVVNPKAAVPQNFGWPCYEGDNGGLHKTSGYASAGLNLCTSLYNTPNSTTRPYFAYNHADAVVPNDHCAIDGSSPTGLAFYTAGMGNYPSRYNGALFFADYARSCIWAMMPGAGGLPDPTKIELFDGGAATPTDLTVGPGGDLYYADIAGGTVRRVRYFSGNQPPTAAATATPTSGPAPLAVQFNGTGSSDPDVGDTLTYAWDFTNDGTVDATTASPTYTYTGTGSFTAKLTVTDTSGASNSTTVPISVGVGAPVAVIDTPDAALTWQVDDHITFSGHANSPQEGALPPSALKWELRLQHCVTDTSCHTHVLQNFTGVASGAFDAPDHDFPSHLELVLTATDSGGRSSTTSVTLQPKTTKLNFSTNPPGLTLSTVYGTEAAPFSQVVISGSHNTISAPSPQTLNGVTYTFTGWSDGGAQTHVATVPTTETTYTATFTAGAPAQQGLSGTVTIDGSGRPLPGATVTLNPGGVTTTTSATGGYSFDNVTSGNYGVTVTQGLGRCVTPHTASVTVSGTTTANVAVTALHDNAGYSCVDSTAGAYVPGTTVTPLTGDDAVQQVTLPFAFPFYGANYSTAWVDTNGMLSFTSMPSSVITRGAIPSGAAPNNGIYPFWTDLKMDTASALRTATVNGDFVLDWNNVYIYGYKSYRLNFEVILSPNGNIRFNYQYLDARASEQGGASTVGIESPDGSTAVQFSTADPVLRDTLTILFRRT</sequence>
<comment type="caution">
    <text evidence="2">The sequence shown here is derived from an EMBL/GenBank/DDBJ whole genome shotgun (WGS) entry which is preliminary data.</text>
</comment>
<reference evidence="2" key="1">
    <citation type="submission" date="2020-11" db="EMBL/GenBank/DDBJ databases">
        <title>Sequencing the genomes of 1000 actinobacteria strains.</title>
        <authorList>
            <person name="Klenk H.-P."/>
        </authorList>
    </citation>
    <scope>NUCLEOTIDE SEQUENCE</scope>
    <source>
        <strain evidence="2">DSM 45356</strain>
    </source>
</reference>
<dbReference type="SUPFAM" id="SSF49299">
    <property type="entry name" value="PKD domain"/>
    <property type="match status" value="1"/>
</dbReference>
<protein>
    <submittedName>
        <fullName evidence="2">PKD repeat protein</fullName>
    </submittedName>
</protein>
<organism evidence="2 3">
    <name type="scientific">Longispora fulva</name>
    <dbReference type="NCBI Taxonomy" id="619741"/>
    <lineage>
        <taxon>Bacteria</taxon>
        <taxon>Bacillati</taxon>
        <taxon>Actinomycetota</taxon>
        <taxon>Actinomycetes</taxon>
        <taxon>Micromonosporales</taxon>
        <taxon>Micromonosporaceae</taxon>
        <taxon>Longispora</taxon>
    </lineage>
</organism>
<dbReference type="InterPro" id="IPR013783">
    <property type="entry name" value="Ig-like_fold"/>
</dbReference>
<dbReference type="EMBL" id="JADOUF010000001">
    <property type="protein sequence ID" value="MBG6138118.1"/>
    <property type="molecule type" value="Genomic_DNA"/>
</dbReference>
<dbReference type="SUPFAM" id="SSF50952">
    <property type="entry name" value="Soluble quinoprotein glucose dehydrogenase"/>
    <property type="match status" value="1"/>
</dbReference>
<keyword evidence="3" id="KW-1185">Reference proteome</keyword>
<accession>A0A8J7GTK6</accession>
<dbReference type="Pfam" id="PF18911">
    <property type="entry name" value="PKD_4"/>
    <property type="match status" value="1"/>
</dbReference>
<dbReference type="Gene3D" id="2.60.40.1120">
    <property type="entry name" value="Carboxypeptidase-like, regulatory domain"/>
    <property type="match status" value="1"/>
</dbReference>
<dbReference type="PANTHER" id="PTHR19328:SF13">
    <property type="entry name" value="HIPL1 PROTEIN"/>
    <property type="match status" value="1"/>
</dbReference>
<dbReference type="PROSITE" id="PS50093">
    <property type="entry name" value="PKD"/>
    <property type="match status" value="1"/>
</dbReference>
<name>A0A8J7GTK6_9ACTN</name>